<evidence type="ECO:0000256" key="15">
    <source>
        <dbReference type="ARBA" id="ARBA00023254"/>
    </source>
</evidence>
<evidence type="ECO:0000256" key="9">
    <source>
        <dbReference type="ARBA" id="ARBA00022776"/>
    </source>
</evidence>
<evidence type="ECO:0000313" key="19">
    <source>
        <dbReference type="EMBL" id="CAA0823549.1"/>
    </source>
</evidence>
<keyword evidence="9" id="KW-0131">Cell cycle</keyword>
<evidence type="ECO:0000313" key="20">
    <source>
        <dbReference type="Proteomes" id="UP001153555"/>
    </source>
</evidence>
<dbReference type="Pfam" id="PF12023">
    <property type="entry name" value="DUF3511"/>
    <property type="match status" value="1"/>
</dbReference>
<gene>
    <name evidence="19" type="ORF">SHERM_20700</name>
</gene>
<evidence type="ECO:0000256" key="1">
    <source>
        <dbReference type="ARBA" id="ARBA00001946"/>
    </source>
</evidence>
<comment type="cofactor">
    <cofactor evidence="1">
        <name>Mg(2+)</name>
        <dbReference type="ChEBI" id="CHEBI:18420"/>
    </cofactor>
</comment>
<dbReference type="PANTHER" id="PTHR21077">
    <property type="entry name" value="EME1 PROTEIN"/>
    <property type="match status" value="1"/>
</dbReference>
<accession>A0A9N7N698</accession>
<sequence length="800" mass="89225">MTPDTKNKRVRRNRVEAKIVETPKNQQQSDSDFDIHGEEESNSSEVGADVPKNDGDVDTDLPKFDPKNRQTRLVTKTGQRKSAPSCKRSGPGHRCQPALIHLDPTCPINSVVKMSSEVEMSQPIPVDILSDSDSDGDRRQGFVNDAIDLTTPPPYPQSKKKQRIETFSNPSNSNVLFIDDDPTPCKKNPSSSAPASSTPSFVAETPFSDASIVKCSTRKFSISVEDFATEQLVVADTPMSEVLKSKVLLTKRDVGVPDSDNAFVMSKPKSAKASGLIALESDNESESLGGIGASKLDESGFAFKSTDELEFDSRNAESSFSLDDFSGTSVQFQKKHLQTPVTVHILDGCSSPGVMEDGIFVACDDADYNACKIDSPDQISSQQNNTVCYVKGKKKADVIVKPKRTSKEERLRLMEEKKRLKEQEKVAKAASKAQAAELKKCKKEMQKWEKGKYALKSIVAEIDKNVVELGTIGGYLLTRFGEKGISYRITSNPVKRTIIWNMNVPEEIAMIASERIEISYVLIVYEAEEFCNLVMKESLADHIQSVRDRYPHHTICYLTNRLMAYINKSDHAKYKNLDNHSSWKLPAIEKVLAELATHYFGVHSRQCVDEAELAEHVVGLTCSLASCQFRKKLTRLSVNANGSIIPKDCAEKNLLKKNLWLKALVAIPKVQPRFAIAIWKKYPTMRSLLRVYMDPTKSVYEKEFLLKDLTIEGLFGDDRRLGETMLRMVPVSLAITQLSFNGPVDDPVVRRSKRVAGYNMYGMEAKLKFSLSSSFNGSRAGFHTTILILEKGLCHKRIFI</sequence>
<evidence type="ECO:0000256" key="16">
    <source>
        <dbReference type="SAM" id="Coils"/>
    </source>
</evidence>
<dbReference type="GO" id="GO:0003677">
    <property type="term" value="F:DNA binding"/>
    <property type="evidence" value="ECO:0007669"/>
    <property type="project" value="InterPro"/>
</dbReference>
<dbReference type="GO" id="GO:0006310">
    <property type="term" value="P:DNA recombination"/>
    <property type="evidence" value="ECO:0007669"/>
    <property type="project" value="UniProtKB-KW"/>
</dbReference>
<comment type="subcellular location">
    <subcellularLocation>
        <location evidence="2">Nucleus</location>
    </subcellularLocation>
</comment>
<keyword evidence="4" id="KW-0132">Cell division</keyword>
<dbReference type="InterPro" id="IPR033310">
    <property type="entry name" value="Mms4/EME1/EME2"/>
</dbReference>
<feature type="compositionally biased region" description="Polar residues" evidence="17">
    <location>
        <begin position="165"/>
        <end position="175"/>
    </location>
</feature>
<feature type="domain" description="ERCC4" evidence="18">
    <location>
        <begin position="462"/>
        <end position="618"/>
    </location>
</feature>
<evidence type="ECO:0000256" key="4">
    <source>
        <dbReference type="ARBA" id="ARBA00022618"/>
    </source>
</evidence>
<dbReference type="InterPro" id="IPR006166">
    <property type="entry name" value="ERCC4_domain"/>
</dbReference>
<dbReference type="AlphaFoldDB" id="A0A9N7N698"/>
<dbReference type="GO" id="GO:0051321">
    <property type="term" value="P:meiotic cell cycle"/>
    <property type="evidence" value="ECO:0007669"/>
    <property type="project" value="UniProtKB-KW"/>
</dbReference>
<keyword evidence="9" id="KW-0498">Mitosis</keyword>
<proteinExistence type="inferred from homology"/>
<evidence type="ECO:0000256" key="10">
    <source>
        <dbReference type="ARBA" id="ARBA00022801"/>
    </source>
</evidence>
<feature type="coiled-coil region" evidence="16">
    <location>
        <begin position="403"/>
        <end position="433"/>
    </location>
</feature>
<feature type="compositionally biased region" description="Basic and acidic residues" evidence="17">
    <location>
        <begin position="51"/>
        <end position="68"/>
    </location>
</feature>
<dbReference type="Pfam" id="PF21292">
    <property type="entry name" value="EME1-MUS81_C"/>
    <property type="match status" value="1"/>
</dbReference>
<dbReference type="EMBL" id="CACSLK010024540">
    <property type="protein sequence ID" value="CAA0823549.1"/>
    <property type="molecule type" value="Genomic_DNA"/>
</dbReference>
<evidence type="ECO:0000259" key="18">
    <source>
        <dbReference type="Pfam" id="PF02732"/>
    </source>
</evidence>
<reference evidence="19" key="1">
    <citation type="submission" date="2019-12" db="EMBL/GenBank/DDBJ databases">
        <authorList>
            <person name="Scholes J."/>
        </authorList>
    </citation>
    <scope>NUCLEOTIDE SEQUENCE</scope>
</reference>
<dbReference type="GO" id="GO:0005634">
    <property type="term" value="C:nucleus"/>
    <property type="evidence" value="ECO:0007669"/>
    <property type="project" value="UniProtKB-SubCell"/>
</dbReference>
<dbReference type="InterPro" id="IPR042530">
    <property type="entry name" value="EME1/EME2_C"/>
</dbReference>
<dbReference type="Gene3D" id="3.40.50.10130">
    <property type="match status" value="1"/>
</dbReference>
<dbReference type="Gene3D" id="1.10.150.670">
    <property type="entry name" value="Crossover junction endonuclease EME1, DNA-binding domain"/>
    <property type="match status" value="1"/>
</dbReference>
<keyword evidence="13" id="KW-0234">DNA repair</keyword>
<evidence type="ECO:0000256" key="14">
    <source>
        <dbReference type="ARBA" id="ARBA00023242"/>
    </source>
</evidence>
<feature type="region of interest" description="Disordered" evidence="17">
    <location>
        <begin position="1"/>
        <end position="93"/>
    </location>
</feature>
<evidence type="ECO:0000256" key="3">
    <source>
        <dbReference type="ARBA" id="ARBA00005313"/>
    </source>
</evidence>
<dbReference type="CDD" id="cd20083">
    <property type="entry name" value="XPF_nuclease_EME"/>
    <property type="match status" value="1"/>
</dbReference>
<keyword evidence="8" id="KW-0227">DNA damage</keyword>
<dbReference type="GO" id="GO:0006281">
    <property type="term" value="P:DNA repair"/>
    <property type="evidence" value="ECO:0007669"/>
    <property type="project" value="UniProtKB-KW"/>
</dbReference>
<organism evidence="19 20">
    <name type="scientific">Striga hermonthica</name>
    <name type="common">Purple witchweed</name>
    <name type="synonym">Buchnera hermonthica</name>
    <dbReference type="NCBI Taxonomy" id="68872"/>
    <lineage>
        <taxon>Eukaryota</taxon>
        <taxon>Viridiplantae</taxon>
        <taxon>Streptophyta</taxon>
        <taxon>Embryophyta</taxon>
        <taxon>Tracheophyta</taxon>
        <taxon>Spermatophyta</taxon>
        <taxon>Magnoliopsida</taxon>
        <taxon>eudicotyledons</taxon>
        <taxon>Gunneridae</taxon>
        <taxon>Pentapetalae</taxon>
        <taxon>asterids</taxon>
        <taxon>lamiids</taxon>
        <taxon>Lamiales</taxon>
        <taxon>Orobanchaceae</taxon>
        <taxon>Buchnereae</taxon>
        <taxon>Striga</taxon>
    </lineage>
</organism>
<dbReference type="GO" id="GO:0048476">
    <property type="term" value="C:Holliday junction resolvase complex"/>
    <property type="evidence" value="ECO:0007669"/>
    <property type="project" value="InterPro"/>
</dbReference>
<evidence type="ECO:0000256" key="8">
    <source>
        <dbReference type="ARBA" id="ARBA00022763"/>
    </source>
</evidence>
<evidence type="ECO:0000256" key="7">
    <source>
        <dbReference type="ARBA" id="ARBA00022759"/>
    </source>
</evidence>
<dbReference type="GO" id="GO:0046872">
    <property type="term" value="F:metal ion binding"/>
    <property type="evidence" value="ECO:0007669"/>
    <property type="project" value="UniProtKB-KW"/>
</dbReference>
<dbReference type="InterPro" id="IPR021899">
    <property type="entry name" value="DUF3511"/>
</dbReference>
<dbReference type="PANTHER" id="PTHR21077:SF5">
    <property type="entry name" value="CROSSOVER JUNCTION ENDONUCLEASE MMS4"/>
    <property type="match status" value="1"/>
</dbReference>
<keyword evidence="7 19" id="KW-0255">Endonuclease</keyword>
<keyword evidence="11" id="KW-0460">Magnesium</keyword>
<keyword evidence="6" id="KW-0479">Metal-binding</keyword>
<keyword evidence="10" id="KW-0378">Hydrolase</keyword>
<evidence type="ECO:0000256" key="5">
    <source>
        <dbReference type="ARBA" id="ARBA00022722"/>
    </source>
</evidence>
<dbReference type="Pfam" id="PF02732">
    <property type="entry name" value="ERCC4"/>
    <property type="match status" value="1"/>
</dbReference>
<feature type="compositionally biased region" description="Polar residues" evidence="17">
    <location>
        <begin position="71"/>
        <end position="82"/>
    </location>
</feature>
<comment type="caution">
    <text evidence="19">The sequence shown here is derived from an EMBL/GenBank/DDBJ whole genome shotgun (WGS) entry which is preliminary data.</text>
</comment>
<dbReference type="GO" id="GO:0051301">
    <property type="term" value="P:cell division"/>
    <property type="evidence" value="ECO:0007669"/>
    <property type="project" value="UniProtKB-KW"/>
</dbReference>
<evidence type="ECO:0000256" key="13">
    <source>
        <dbReference type="ARBA" id="ARBA00023204"/>
    </source>
</evidence>
<keyword evidence="15" id="KW-0469">Meiosis</keyword>
<keyword evidence="5" id="KW-0540">Nuclease</keyword>
<evidence type="ECO:0000256" key="6">
    <source>
        <dbReference type="ARBA" id="ARBA00022723"/>
    </source>
</evidence>
<dbReference type="InterPro" id="IPR047524">
    <property type="entry name" value="XPF_nuclease_EME1_plant/arthr"/>
</dbReference>
<keyword evidence="20" id="KW-1185">Reference proteome</keyword>
<evidence type="ECO:0000256" key="2">
    <source>
        <dbReference type="ARBA" id="ARBA00004123"/>
    </source>
</evidence>
<name>A0A9N7N698_STRHE</name>
<dbReference type="OrthoDB" id="343092at2759"/>
<feature type="compositionally biased region" description="Low complexity" evidence="17">
    <location>
        <begin position="189"/>
        <end position="200"/>
    </location>
</feature>
<dbReference type="Proteomes" id="UP001153555">
    <property type="component" value="Unassembled WGS sequence"/>
</dbReference>
<keyword evidence="14" id="KW-0539">Nucleus</keyword>
<protein>
    <submittedName>
        <fullName evidence="19">Crossover junction endonuclease EME1B</fullName>
    </submittedName>
</protein>
<keyword evidence="12" id="KW-0233">DNA recombination</keyword>
<evidence type="ECO:0000256" key="12">
    <source>
        <dbReference type="ARBA" id="ARBA00023172"/>
    </source>
</evidence>
<dbReference type="GO" id="GO:0016787">
    <property type="term" value="F:hydrolase activity"/>
    <property type="evidence" value="ECO:0007669"/>
    <property type="project" value="UniProtKB-KW"/>
</dbReference>
<evidence type="ECO:0000256" key="17">
    <source>
        <dbReference type="SAM" id="MobiDB-lite"/>
    </source>
</evidence>
<dbReference type="GO" id="GO:0004519">
    <property type="term" value="F:endonuclease activity"/>
    <property type="evidence" value="ECO:0007669"/>
    <property type="project" value="UniProtKB-KW"/>
</dbReference>
<evidence type="ECO:0000256" key="11">
    <source>
        <dbReference type="ARBA" id="ARBA00022842"/>
    </source>
</evidence>
<feature type="region of interest" description="Disordered" evidence="17">
    <location>
        <begin position="126"/>
        <end position="201"/>
    </location>
</feature>
<comment type="similarity">
    <text evidence="3">Belongs to the EME1/MMS4 family.</text>
</comment>
<keyword evidence="16" id="KW-0175">Coiled coil</keyword>